<dbReference type="AlphaFoldDB" id="A0A0C2N901"/>
<protein>
    <recommendedName>
        <fullName evidence="4">ISXO2-like transposase domain-containing protein</fullName>
    </recommendedName>
</protein>
<accession>A0A0C2N901</accession>
<evidence type="ECO:0000313" key="3">
    <source>
        <dbReference type="Proteomes" id="UP000031668"/>
    </source>
</evidence>
<dbReference type="EMBL" id="JWZT01002351">
    <property type="protein sequence ID" value="KII69594.1"/>
    <property type="molecule type" value="Genomic_DNA"/>
</dbReference>
<dbReference type="EMBL" id="JWZT01001089">
    <property type="protein sequence ID" value="KII72825.1"/>
    <property type="molecule type" value="Genomic_DNA"/>
</dbReference>
<dbReference type="PANTHER" id="PTHR47163">
    <property type="entry name" value="DDE_TNP_IS1595 DOMAIN-CONTAINING PROTEIN"/>
    <property type="match status" value="1"/>
</dbReference>
<dbReference type="PANTHER" id="PTHR47163:SF2">
    <property type="entry name" value="SI:DKEY-17M8.2"/>
    <property type="match status" value="1"/>
</dbReference>
<reference evidence="2 3" key="1">
    <citation type="journal article" date="2014" name="Genome Biol. Evol.">
        <title>The genome of the myxosporean Thelohanellus kitauei shows adaptations to nutrient acquisition within its fish host.</title>
        <authorList>
            <person name="Yang Y."/>
            <person name="Xiong J."/>
            <person name="Zhou Z."/>
            <person name="Huo F."/>
            <person name="Miao W."/>
            <person name="Ran C."/>
            <person name="Liu Y."/>
            <person name="Zhang J."/>
            <person name="Feng J."/>
            <person name="Wang M."/>
            <person name="Wang M."/>
            <person name="Wang L."/>
            <person name="Yao B."/>
        </authorList>
    </citation>
    <scope>NUCLEOTIDE SEQUENCE [LARGE SCALE GENOMIC DNA]</scope>
    <source>
        <strain evidence="2">Wuqing</strain>
    </source>
</reference>
<dbReference type="InterPro" id="IPR053164">
    <property type="entry name" value="IS1016-like_transposase"/>
</dbReference>
<gene>
    <name evidence="1" type="ORF">RF11_02884</name>
    <name evidence="2" type="ORF">RF11_14919</name>
</gene>
<dbReference type="OrthoDB" id="125216at2759"/>
<keyword evidence="3" id="KW-1185">Reference proteome</keyword>
<name>A0A0C2N901_THEKT</name>
<evidence type="ECO:0008006" key="4">
    <source>
        <dbReference type="Google" id="ProtNLM"/>
    </source>
</evidence>
<evidence type="ECO:0000313" key="2">
    <source>
        <dbReference type="EMBL" id="KII72825.1"/>
    </source>
</evidence>
<organism evidence="2 3">
    <name type="scientific">Thelohanellus kitauei</name>
    <name type="common">Myxosporean</name>
    <dbReference type="NCBI Taxonomy" id="669202"/>
    <lineage>
        <taxon>Eukaryota</taxon>
        <taxon>Metazoa</taxon>
        <taxon>Cnidaria</taxon>
        <taxon>Myxozoa</taxon>
        <taxon>Myxosporea</taxon>
        <taxon>Bivalvulida</taxon>
        <taxon>Platysporina</taxon>
        <taxon>Myxobolidae</taxon>
        <taxon>Thelohanellus</taxon>
    </lineage>
</organism>
<sequence length="115" mass="12952">MGVWVLGGMERITERKAFLVEAQDRTEEIYIRIISNDVFPGSTIITDCVRSYTANYSFHVIDPSSGAHINTIEDGNVVKNNLDDFLGESLWLRKHSSDMWGGLLGAIKEIIVTYE</sequence>
<comment type="caution">
    <text evidence="2">The sequence shown here is derived from an EMBL/GenBank/DDBJ whole genome shotgun (WGS) entry which is preliminary data.</text>
</comment>
<evidence type="ECO:0000313" key="1">
    <source>
        <dbReference type="EMBL" id="KII69594.1"/>
    </source>
</evidence>
<proteinExistence type="predicted"/>
<dbReference type="Proteomes" id="UP000031668">
    <property type="component" value="Unassembled WGS sequence"/>
</dbReference>